<evidence type="ECO:0000256" key="1">
    <source>
        <dbReference type="SAM" id="MobiDB-lite"/>
    </source>
</evidence>
<evidence type="ECO:0000313" key="3">
    <source>
        <dbReference type="Proteomes" id="UP000315842"/>
    </source>
</evidence>
<dbReference type="EMBL" id="BJLP01000014">
    <property type="protein sequence ID" value="GEA80670.1"/>
    <property type="molecule type" value="Genomic_DNA"/>
</dbReference>
<dbReference type="Proteomes" id="UP000315842">
    <property type="component" value="Unassembled WGS sequence"/>
</dbReference>
<dbReference type="AlphaFoldDB" id="A0A4Y3KCS0"/>
<proteinExistence type="predicted"/>
<protein>
    <recommendedName>
        <fullName evidence="4">DUF4192 domain-containing protein</fullName>
    </recommendedName>
</protein>
<comment type="caution">
    <text evidence="2">The sequence shown here is derived from an EMBL/GenBank/DDBJ whole genome shotgun (WGS) entry which is preliminary data.</text>
</comment>
<evidence type="ECO:0008006" key="4">
    <source>
        <dbReference type="Google" id="ProtNLM"/>
    </source>
</evidence>
<reference evidence="2 3" key="1">
    <citation type="submission" date="2019-06" db="EMBL/GenBank/DDBJ databases">
        <title>Whole genome shotgun sequence of Cellulomonas uda NBRC 3747.</title>
        <authorList>
            <person name="Hosoyama A."/>
            <person name="Uohara A."/>
            <person name="Ohji S."/>
            <person name="Ichikawa N."/>
        </authorList>
    </citation>
    <scope>NUCLEOTIDE SEQUENCE [LARGE SCALE GENOMIC DNA]</scope>
    <source>
        <strain evidence="2 3">NBRC 3747</strain>
    </source>
</reference>
<sequence>MTATTTLRVNEPREILSLLPYRLGFRPRDSAVAVSLRAPRGRVGVVMRVDLPALADPDVGAQVARATVAVMGRDRAQGTILVVYTDADPRLADDDEARALARAVMHYREAADAPLGEVAVWVVTSTGYLSYDCARSCCPPGGRPLRELESTQVSARMVLEGATVASSRDDLVRIPLADPQRRRVVARARQRWERRAAQAQTDGPAACEHWRLGAVAAWRSAVDLVAGRAPAGTPAPWGRLEAGLQDRRVRDAVLASFVPGVGDLPERSVRGERPSVSVDAAMQQVTARIVRSDAALPPPETLVRLHEETLEALVAHGRRDAQAPALSLLALLAWWRGDGARAQILLDRALRDDPGYRLAALLASALSAGLGPGWTRDDVPEDAGTPDDVPGPDAGVDGGIDDGRADHAPDPRDVPPR</sequence>
<feature type="region of interest" description="Disordered" evidence="1">
    <location>
        <begin position="371"/>
        <end position="417"/>
    </location>
</feature>
<keyword evidence="3" id="KW-1185">Reference proteome</keyword>
<dbReference type="InterPro" id="IPR025447">
    <property type="entry name" value="DUF4192"/>
</dbReference>
<dbReference type="Pfam" id="PF13830">
    <property type="entry name" value="DUF4192"/>
    <property type="match status" value="1"/>
</dbReference>
<feature type="compositionally biased region" description="Low complexity" evidence="1">
    <location>
        <begin position="386"/>
        <end position="395"/>
    </location>
</feature>
<name>A0A4Y3KCS0_CELUD</name>
<accession>A0A4Y3KCS0</accession>
<organism evidence="2 3">
    <name type="scientific">Cellulomonas uda</name>
    <dbReference type="NCBI Taxonomy" id="1714"/>
    <lineage>
        <taxon>Bacteria</taxon>
        <taxon>Bacillati</taxon>
        <taxon>Actinomycetota</taxon>
        <taxon>Actinomycetes</taxon>
        <taxon>Micrococcales</taxon>
        <taxon>Cellulomonadaceae</taxon>
        <taxon>Cellulomonas</taxon>
    </lineage>
</organism>
<gene>
    <name evidence="2" type="ORF">CUD01_11140</name>
</gene>
<evidence type="ECO:0000313" key="2">
    <source>
        <dbReference type="EMBL" id="GEA80670.1"/>
    </source>
</evidence>
<dbReference type="RefSeq" id="WP_166771997.1">
    <property type="nucleotide sequence ID" value="NZ_BJLP01000014.1"/>
</dbReference>
<feature type="compositionally biased region" description="Basic and acidic residues" evidence="1">
    <location>
        <begin position="401"/>
        <end position="417"/>
    </location>
</feature>